<sequence>MIKPDIPTNEILRQLTLDSLSVLGATGVANLDQVTRLAAKFFGVEIALVSLIDRDRQWFLSRVGLEAQETARDISFCGHAILQSGTFIVPDTLTDLRFSDNPLVTGYPNIRFYAGQPLLSLKGLPMGTLCLIAHQPRAFSPQDIADLCDFSAIVEEYLHCVERKKYTANLESNLKCSESLFEQTFSQAAVGMALVALNGYWLRGNSQLCEILRYSEHELLALTFQDITHPDDLDADLKLLHQLLAGSIPSYSMEKRFFRSDRKTVWVQMSVALSRQSDGSPHHFITVIVDITERKDVEVALYALQDELEDRIELRTKELNTVVDKLNLEIESRAMAQSLLNAEKERLRAITDNMPALISQVDANEVYLFANNTFMKWFGFDEATLKNMHLSDFMGEKAYDTAKPMIEKVLNGHTVSFENELRPYFGLMMVRTTLVPCDNGGFYILSMDISELKALQQRSDYEANHDILTGLPNRRAFLYQLASSIKNNTTAGQHIALLFLDLDDFKKINDTKGHDFGDLVLMTVADILSEKLMSKGYLARLGGDEFTVILSNLSDPEAQVKQVCEDVLSQLSTVVRVGDTDMHLSISIGATISSGSEAAGNELLAHADMAMYRAKLAGKGSYSIY</sequence>
<feature type="domain" description="GGDEF" evidence="3">
    <location>
        <begin position="493"/>
        <end position="625"/>
    </location>
</feature>
<protein>
    <submittedName>
        <fullName evidence="4">Putative sensor protein</fullName>
        <ecNumber evidence="4">3.1.4.52</ecNumber>
    </submittedName>
</protein>
<dbReference type="InterPro" id="IPR029016">
    <property type="entry name" value="GAF-like_dom_sf"/>
</dbReference>
<dbReference type="SMART" id="SM00091">
    <property type="entry name" value="PAS"/>
    <property type="match status" value="2"/>
</dbReference>
<dbReference type="Gene3D" id="3.30.450.20">
    <property type="entry name" value="PAS domain"/>
    <property type="match status" value="2"/>
</dbReference>
<dbReference type="AlphaFoldDB" id="A0A380PVE3"/>
<dbReference type="Pfam" id="PF08448">
    <property type="entry name" value="PAS_4"/>
    <property type="match status" value="1"/>
</dbReference>
<dbReference type="SUPFAM" id="SSF55073">
    <property type="entry name" value="Nucleotide cyclase"/>
    <property type="match status" value="1"/>
</dbReference>
<dbReference type="InterPro" id="IPR013655">
    <property type="entry name" value="PAS_fold_3"/>
</dbReference>
<dbReference type="InterPro" id="IPR052155">
    <property type="entry name" value="Biofilm_reg_signaling"/>
</dbReference>
<dbReference type="InterPro" id="IPR013656">
    <property type="entry name" value="PAS_4"/>
</dbReference>
<dbReference type="Gene3D" id="3.30.450.40">
    <property type="match status" value="1"/>
</dbReference>
<dbReference type="SMART" id="SM00267">
    <property type="entry name" value="GGDEF"/>
    <property type="match status" value="1"/>
</dbReference>
<dbReference type="NCBIfam" id="TIGR00229">
    <property type="entry name" value="sensory_box"/>
    <property type="match status" value="2"/>
</dbReference>
<dbReference type="SUPFAM" id="SSF55785">
    <property type="entry name" value="PYP-like sensor domain (PAS domain)"/>
    <property type="match status" value="2"/>
</dbReference>
<evidence type="ECO:0000259" key="1">
    <source>
        <dbReference type="PROSITE" id="PS50112"/>
    </source>
</evidence>
<dbReference type="GO" id="GO:0071111">
    <property type="term" value="F:cyclic-guanylate-specific phosphodiesterase activity"/>
    <property type="evidence" value="ECO:0007669"/>
    <property type="project" value="UniProtKB-EC"/>
</dbReference>
<dbReference type="NCBIfam" id="TIGR00254">
    <property type="entry name" value="GGDEF"/>
    <property type="match status" value="1"/>
</dbReference>
<dbReference type="Gene3D" id="3.30.70.270">
    <property type="match status" value="1"/>
</dbReference>
<dbReference type="InterPro" id="IPR035965">
    <property type="entry name" value="PAS-like_dom_sf"/>
</dbReference>
<dbReference type="PROSITE" id="PS50887">
    <property type="entry name" value="GGDEF"/>
    <property type="match status" value="1"/>
</dbReference>
<accession>A0A380PVE3</accession>
<dbReference type="SMART" id="SM00086">
    <property type="entry name" value="PAC"/>
    <property type="match status" value="1"/>
</dbReference>
<proteinExistence type="predicted"/>
<feature type="domain" description="PAC" evidence="2">
    <location>
        <begin position="251"/>
        <end position="303"/>
    </location>
</feature>
<feature type="domain" description="PAS" evidence="1">
    <location>
        <begin position="343"/>
        <end position="413"/>
    </location>
</feature>
<dbReference type="Pfam" id="PF01590">
    <property type="entry name" value="GAF"/>
    <property type="match status" value="1"/>
</dbReference>
<dbReference type="CDD" id="cd00130">
    <property type="entry name" value="PAS"/>
    <property type="match status" value="1"/>
</dbReference>
<dbReference type="Pfam" id="PF08447">
    <property type="entry name" value="PAS_3"/>
    <property type="match status" value="1"/>
</dbReference>
<dbReference type="InterPro" id="IPR003018">
    <property type="entry name" value="GAF"/>
</dbReference>
<dbReference type="InterPro" id="IPR000160">
    <property type="entry name" value="GGDEF_dom"/>
</dbReference>
<dbReference type="CDD" id="cd01949">
    <property type="entry name" value="GGDEF"/>
    <property type="match status" value="1"/>
</dbReference>
<dbReference type="InterPro" id="IPR000014">
    <property type="entry name" value="PAS"/>
</dbReference>
<organism evidence="4 5">
    <name type="scientific">Yersinia frederiksenii</name>
    <dbReference type="NCBI Taxonomy" id="29484"/>
    <lineage>
        <taxon>Bacteria</taxon>
        <taxon>Pseudomonadati</taxon>
        <taxon>Pseudomonadota</taxon>
        <taxon>Gammaproteobacteria</taxon>
        <taxon>Enterobacterales</taxon>
        <taxon>Yersiniaceae</taxon>
        <taxon>Yersinia</taxon>
    </lineage>
</organism>
<dbReference type="EC" id="3.1.4.52" evidence="4"/>
<reference evidence="4 5" key="1">
    <citation type="submission" date="2018-06" db="EMBL/GenBank/DDBJ databases">
        <authorList>
            <consortium name="Pathogen Informatics"/>
            <person name="Doyle S."/>
        </authorList>
    </citation>
    <scope>NUCLEOTIDE SEQUENCE [LARGE SCALE GENOMIC DNA]</scope>
    <source>
        <strain evidence="4 5">NCTC11470</strain>
    </source>
</reference>
<dbReference type="PANTHER" id="PTHR44757">
    <property type="entry name" value="DIGUANYLATE CYCLASE DGCP"/>
    <property type="match status" value="1"/>
</dbReference>
<evidence type="ECO:0000259" key="3">
    <source>
        <dbReference type="PROSITE" id="PS50887"/>
    </source>
</evidence>
<gene>
    <name evidence="4" type="primary">gmr_2</name>
    <name evidence="4" type="ORF">NCTC11470_01995</name>
</gene>
<dbReference type="SUPFAM" id="SSF55781">
    <property type="entry name" value="GAF domain-like"/>
    <property type="match status" value="1"/>
</dbReference>
<dbReference type="InterPro" id="IPR043128">
    <property type="entry name" value="Rev_trsase/Diguanyl_cyclase"/>
</dbReference>
<dbReference type="Pfam" id="PF00990">
    <property type="entry name" value="GGDEF"/>
    <property type="match status" value="1"/>
</dbReference>
<evidence type="ECO:0000313" key="4">
    <source>
        <dbReference type="EMBL" id="SUP76937.1"/>
    </source>
</evidence>
<dbReference type="RefSeq" id="WP_032910313.1">
    <property type="nucleotide sequence ID" value="NZ_CP023964.1"/>
</dbReference>
<dbReference type="InterPro" id="IPR001610">
    <property type="entry name" value="PAC"/>
</dbReference>
<evidence type="ECO:0000313" key="5">
    <source>
        <dbReference type="Proteomes" id="UP000254835"/>
    </source>
</evidence>
<dbReference type="EMBL" id="UHJA01000001">
    <property type="protein sequence ID" value="SUP76937.1"/>
    <property type="molecule type" value="Genomic_DNA"/>
</dbReference>
<dbReference type="InterPro" id="IPR029787">
    <property type="entry name" value="Nucleotide_cyclase"/>
</dbReference>
<dbReference type="Proteomes" id="UP000254835">
    <property type="component" value="Unassembled WGS sequence"/>
</dbReference>
<dbReference type="GeneID" id="57906001"/>
<dbReference type="PROSITE" id="PS50112">
    <property type="entry name" value="PAS"/>
    <property type="match status" value="2"/>
</dbReference>
<dbReference type="InterPro" id="IPR000700">
    <property type="entry name" value="PAS-assoc_C"/>
</dbReference>
<dbReference type="PROSITE" id="PS50113">
    <property type="entry name" value="PAC"/>
    <property type="match status" value="1"/>
</dbReference>
<keyword evidence="4" id="KW-0378">Hydrolase</keyword>
<name>A0A380PVE3_YERFR</name>
<evidence type="ECO:0000259" key="2">
    <source>
        <dbReference type="PROSITE" id="PS50113"/>
    </source>
</evidence>
<dbReference type="PANTHER" id="PTHR44757:SF2">
    <property type="entry name" value="BIOFILM ARCHITECTURE MAINTENANCE PROTEIN MBAA"/>
    <property type="match status" value="1"/>
</dbReference>
<dbReference type="SMART" id="SM00065">
    <property type="entry name" value="GAF"/>
    <property type="match status" value="1"/>
</dbReference>
<feature type="domain" description="PAS" evidence="1">
    <location>
        <begin position="177"/>
        <end position="247"/>
    </location>
</feature>